<name>A0A2I0XDK7_9ASPA</name>
<keyword evidence="2" id="KW-1185">Reference proteome</keyword>
<dbReference type="SUPFAM" id="SSF52113">
    <property type="entry name" value="BRCT domain"/>
    <property type="match status" value="1"/>
</dbReference>
<accession>A0A2I0XDK7</accession>
<proteinExistence type="predicted"/>
<reference evidence="1 2" key="2">
    <citation type="journal article" date="2017" name="Nature">
        <title>The Apostasia genome and the evolution of orchids.</title>
        <authorList>
            <person name="Zhang G.Q."/>
            <person name="Liu K.W."/>
            <person name="Li Z."/>
            <person name="Lohaus R."/>
            <person name="Hsiao Y.Y."/>
            <person name="Niu S.C."/>
            <person name="Wang J.Y."/>
            <person name="Lin Y.C."/>
            <person name="Xu Q."/>
            <person name="Chen L.J."/>
            <person name="Yoshida K."/>
            <person name="Fujiwara S."/>
            <person name="Wang Z.W."/>
            <person name="Zhang Y.Q."/>
            <person name="Mitsuda N."/>
            <person name="Wang M."/>
            <person name="Liu G.H."/>
            <person name="Pecoraro L."/>
            <person name="Huang H.X."/>
            <person name="Xiao X.J."/>
            <person name="Lin M."/>
            <person name="Wu X.Y."/>
            <person name="Wu W.L."/>
            <person name="Chen Y.Y."/>
            <person name="Chang S.B."/>
            <person name="Sakamoto S."/>
            <person name="Ohme-Takagi M."/>
            <person name="Yagi M."/>
            <person name="Zeng S.J."/>
            <person name="Shen C.Y."/>
            <person name="Yeh C.M."/>
            <person name="Luo Y.B."/>
            <person name="Tsai W.C."/>
            <person name="Van de Peer Y."/>
            <person name="Liu Z.J."/>
        </authorList>
    </citation>
    <scope>NUCLEOTIDE SEQUENCE [LARGE SCALE GENOMIC DNA]</scope>
    <source>
        <tissue evidence="1">The whole plant</tissue>
    </source>
</reference>
<organism evidence="1 2">
    <name type="scientific">Dendrobium catenatum</name>
    <dbReference type="NCBI Taxonomy" id="906689"/>
    <lineage>
        <taxon>Eukaryota</taxon>
        <taxon>Viridiplantae</taxon>
        <taxon>Streptophyta</taxon>
        <taxon>Embryophyta</taxon>
        <taxon>Tracheophyta</taxon>
        <taxon>Spermatophyta</taxon>
        <taxon>Magnoliopsida</taxon>
        <taxon>Liliopsida</taxon>
        <taxon>Asparagales</taxon>
        <taxon>Orchidaceae</taxon>
        <taxon>Epidendroideae</taxon>
        <taxon>Malaxideae</taxon>
        <taxon>Dendrobiinae</taxon>
        <taxon>Dendrobium</taxon>
    </lineage>
</organism>
<evidence type="ECO:0000313" key="1">
    <source>
        <dbReference type="EMBL" id="PKU86001.1"/>
    </source>
</evidence>
<sequence>MKHLMTILNDRGVLNVGWIRACSKDEHPLHEENYVITPDMHGCFNGPKKWKDFSHAKVPKTFQPTFNFSDFIETSYNATWESLLLKLEARF</sequence>
<dbReference type="AlphaFoldDB" id="A0A2I0XDK7"/>
<dbReference type="EMBL" id="KZ501954">
    <property type="protein sequence ID" value="PKU86001.1"/>
    <property type="molecule type" value="Genomic_DNA"/>
</dbReference>
<gene>
    <name evidence="1" type="primary">BRCA1</name>
    <name evidence="1" type="ORF">MA16_Dca001832</name>
</gene>
<dbReference type="InterPro" id="IPR036420">
    <property type="entry name" value="BRCT_dom_sf"/>
</dbReference>
<dbReference type="STRING" id="906689.A0A2I0XDK7"/>
<dbReference type="Gene3D" id="3.40.50.10190">
    <property type="entry name" value="BRCT domain"/>
    <property type="match status" value="1"/>
</dbReference>
<dbReference type="Proteomes" id="UP000233837">
    <property type="component" value="Unassembled WGS sequence"/>
</dbReference>
<protein>
    <submittedName>
        <fullName evidence="1">Protein BREAST CANCER SUSCEPTIBILITY 1 like</fullName>
    </submittedName>
</protein>
<evidence type="ECO:0000313" key="2">
    <source>
        <dbReference type="Proteomes" id="UP000233837"/>
    </source>
</evidence>
<reference evidence="1 2" key="1">
    <citation type="journal article" date="2016" name="Sci. Rep.">
        <title>The Dendrobium catenatum Lindl. genome sequence provides insights into polysaccharide synthase, floral development and adaptive evolution.</title>
        <authorList>
            <person name="Zhang G.Q."/>
            <person name="Xu Q."/>
            <person name="Bian C."/>
            <person name="Tsai W.C."/>
            <person name="Yeh C.M."/>
            <person name="Liu K.W."/>
            <person name="Yoshida K."/>
            <person name="Zhang L.S."/>
            <person name="Chang S.B."/>
            <person name="Chen F."/>
            <person name="Shi Y."/>
            <person name="Su Y.Y."/>
            <person name="Zhang Y.Q."/>
            <person name="Chen L.J."/>
            <person name="Yin Y."/>
            <person name="Lin M."/>
            <person name="Huang H."/>
            <person name="Deng H."/>
            <person name="Wang Z.W."/>
            <person name="Zhu S.L."/>
            <person name="Zhao X."/>
            <person name="Deng C."/>
            <person name="Niu S.C."/>
            <person name="Huang J."/>
            <person name="Wang M."/>
            <person name="Liu G.H."/>
            <person name="Yang H.J."/>
            <person name="Xiao X.J."/>
            <person name="Hsiao Y.Y."/>
            <person name="Wu W.L."/>
            <person name="Chen Y.Y."/>
            <person name="Mitsuda N."/>
            <person name="Ohme-Takagi M."/>
            <person name="Luo Y.B."/>
            <person name="Van de Peer Y."/>
            <person name="Liu Z.J."/>
        </authorList>
    </citation>
    <scope>NUCLEOTIDE SEQUENCE [LARGE SCALE GENOMIC DNA]</scope>
    <source>
        <tissue evidence="1">The whole plant</tissue>
    </source>
</reference>